<proteinExistence type="predicted"/>
<accession>A0A4C1XK87</accession>
<evidence type="ECO:0000313" key="1">
    <source>
        <dbReference type="EMBL" id="GBP63573.1"/>
    </source>
</evidence>
<reference evidence="1 2" key="1">
    <citation type="journal article" date="2019" name="Commun. Biol.">
        <title>The bagworm genome reveals a unique fibroin gene that provides high tensile strength.</title>
        <authorList>
            <person name="Kono N."/>
            <person name="Nakamura H."/>
            <person name="Ohtoshi R."/>
            <person name="Tomita M."/>
            <person name="Numata K."/>
            <person name="Arakawa K."/>
        </authorList>
    </citation>
    <scope>NUCLEOTIDE SEQUENCE [LARGE SCALE GENOMIC DNA]</scope>
</reference>
<sequence>MTNEVRCRDHVTDLERSRKKHTTSLRVHELQTTLSSAHSSPIDSAGWLFGAVKRINIGMCIFPDDGQRSQHPYGDLFQIKSSGSRNPPFR</sequence>
<comment type="caution">
    <text evidence="1">The sequence shown here is derived from an EMBL/GenBank/DDBJ whole genome shotgun (WGS) entry which is preliminary data.</text>
</comment>
<keyword evidence="2" id="KW-1185">Reference proteome</keyword>
<protein>
    <submittedName>
        <fullName evidence="1">Uncharacterized protein</fullName>
    </submittedName>
</protein>
<organism evidence="1 2">
    <name type="scientific">Eumeta variegata</name>
    <name type="common">Bagworm moth</name>
    <name type="synonym">Eumeta japonica</name>
    <dbReference type="NCBI Taxonomy" id="151549"/>
    <lineage>
        <taxon>Eukaryota</taxon>
        <taxon>Metazoa</taxon>
        <taxon>Ecdysozoa</taxon>
        <taxon>Arthropoda</taxon>
        <taxon>Hexapoda</taxon>
        <taxon>Insecta</taxon>
        <taxon>Pterygota</taxon>
        <taxon>Neoptera</taxon>
        <taxon>Endopterygota</taxon>
        <taxon>Lepidoptera</taxon>
        <taxon>Glossata</taxon>
        <taxon>Ditrysia</taxon>
        <taxon>Tineoidea</taxon>
        <taxon>Psychidae</taxon>
        <taxon>Oiketicinae</taxon>
        <taxon>Eumeta</taxon>
    </lineage>
</organism>
<evidence type="ECO:0000313" key="2">
    <source>
        <dbReference type="Proteomes" id="UP000299102"/>
    </source>
</evidence>
<dbReference type="EMBL" id="BGZK01000873">
    <property type="protein sequence ID" value="GBP63573.1"/>
    <property type="molecule type" value="Genomic_DNA"/>
</dbReference>
<gene>
    <name evidence="1" type="ORF">EVAR_97590_1</name>
</gene>
<name>A0A4C1XK87_EUMVA</name>
<dbReference type="Proteomes" id="UP000299102">
    <property type="component" value="Unassembled WGS sequence"/>
</dbReference>
<dbReference type="AlphaFoldDB" id="A0A4C1XK87"/>